<dbReference type="Pfam" id="PF12804">
    <property type="entry name" value="NTP_transf_3"/>
    <property type="match status" value="1"/>
</dbReference>
<comment type="catalytic activity">
    <reaction evidence="15 18">
        <text>alpha-D-glucosamine 1-phosphate + acetyl-CoA = N-acetyl-alpha-D-glucosamine 1-phosphate + CoA + H(+)</text>
        <dbReference type="Rhea" id="RHEA:13725"/>
        <dbReference type="ChEBI" id="CHEBI:15378"/>
        <dbReference type="ChEBI" id="CHEBI:57287"/>
        <dbReference type="ChEBI" id="CHEBI:57288"/>
        <dbReference type="ChEBI" id="CHEBI:57776"/>
        <dbReference type="ChEBI" id="CHEBI:58516"/>
        <dbReference type="EC" id="2.3.1.157"/>
    </reaction>
</comment>
<accession>A0ABT5JZG2</accession>
<dbReference type="EMBL" id="JAQQXR010000003">
    <property type="protein sequence ID" value="MDC8757830.1"/>
    <property type="molecule type" value="Genomic_DNA"/>
</dbReference>
<keyword evidence="14 18" id="KW-0961">Cell wall biogenesis/degradation</keyword>
<feature type="binding site" evidence="18">
    <location>
        <position position="334"/>
    </location>
    <ligand>
        <name>UDP-N-acetyl-alpha-D-glucosamine</name>
        <dbReference type="ChEBI" id="CHEBI:57705"/>
    </ligand>
</feature>
<evidence type="ECO:0000256" key="15">
    <source>
        <dbReference type="ARBA" id="ARBA00048247"/>
    </source>
</evidence>
<comment type="caution">
    <text evidence="21">The sequence shown here is derived from an EMBL/GenBank/DDBJ whole genome shotgun (WGS) entry which is preliminary data.</text>
</comment>
<keyword evidence="4 18" id="KW-0963">Cytoplasm</keyword>
<comment type="similarity">
    <text evidence="3 18">In the N-terminal section; belongs to the N-acetylglucosamine-1-phosphate uridyltransferase family.</text>
</comment>
<evidence type="ECO:0000256" key="14">
    <source>
        <dbReference type="ARBA" id="ARBA00023316"/>
    </source>
</evidence>
<comment type="cofactor">
    <cofactor evidence="18">
        <name>Mg(2+)</name>
        <dbReference type="ChEBI" id="CHEBI:18420"/>
    </cofactor>
    <text evidence="18">Binds 1 Mg(2+) ion per subunit.</text>
</comment>
<keyword evidence="12 18" id="KW-0511">Multifunctional enzyme</keyword>
<evidence type="ECO:0000259" key="19">
    <source>
        <dbReference type="Pfam" id="PF12804"/>
    </source>
</evidence>
<feature type="binding site" evidence="18">
    <location>
        <position position="441"/>
    </location>
    <ligand>
        <name>acetyl-CoA</name>
        <dbReference type="ChEBI" id="CHEBI:57288"/>
    </ligand>
</feature>
<evidence type="ECO:0000256" key="6">
    <source>
        <dbReference type="ARBA" id="ARBA00022695"/>
    </source>
</evidence>
<evidence type="ECO:0000256" key="8">
    <source>
        <dbReference type="ARBA" id="ARBA00022737"/>
    </source>
</evidence>
<feature type="binding site" evidence="18">
    <location>
        <position position="106"/>
    </location>
    <ligand>
        <name>Mg(2+)</name>
        <dbReference type="ChEBI" id="CHEBI:18420"/>
    </ligand>
</feature>
<comment type="subunit">
    <text evidence="18">Homotrimer.</text>
</comment>
<keyword evidence="9 18" id="KW-0460">Magnesium</keyword>
<comment type="pathway">
    <text evidence="18">Nucleotide-sugar biosynthesis; UDP-N-acetyl-alpha-D-glucosamine biosynthesis; UDP-N-acetyl-alpha-D-glucosamine from N-acetyl-alpha-D-glucosamine 1-phosphate: step 1/1.</text>
</comment>
<evidence type="ECO:0000256" key="17">
    <source>
        <dbReference type="ARBA" id="ARBA00049628"/>
    </source>
</evidence>
<dbReference type="InterPro" id="IPR029044">
    <property type="entry name" value="Nucleotide-diphossugar_trans"/>
</dbReference>
<feature type="region of interest" description="Pyrophosphorylase" evidence="18">
    <location>
        <begin position="1"/>
        <end position="230"/>
    </location>
</feature>
<dbReference type="Proteomes" id="UP001221208">
    <property type="component" value="Unassembled WGS sequence"/>
</dbReference>
<dbReference type="GO" id="GO:0003977">
    <property type="term" value="F:UDP-N-acetylglucosamine diphosphorylase activity"/>
    <property type="evidence" value="ECO:0007669"/>
    <property type="project" value="UniProtKB-EC"/>
</dbReference>
<evidence type="ECO:0000259" key="20">
    <source>
        <dbReference type="Pfam" id="PF25087"/>
    </source>
</evidence>
<evidence type="ECO:0000313" key="22">
    <source>
        <dbReference type="Proteomes" id="UP001221208"/>
    </source>
</evidence>
<comment type="function">
    <text evidence="17 18">Catalyzes the last two sequential reactions in the de novo biosynthetic pathway for UDP-N-acetylglucosamine (UDP-GlcNAc). The C-terminal domain catalyzes the transfer of acetyl group from acetyl coenzyme A to glucosamine-1-phosphate (GlcN-1-P) to produce N-acetylglucosamine-1-phosphate (GlcNAc-1-P), which is converted into UDP-GlcNAc by the transfer of uridine 5-monophosphate (from uridine 5-triphosphate), a reaction catalyzed by the N-terminal domain.</text>
</comment>
<dbReference type="GO" id="GO:0019134">
    <property type="term" value="F:glucosamine-1-phosphate N-acetyltransferase activity"/>
    <property type="evidence" value="ECO:0007669"/>
    <property type="project" value="UniProtKB-EC"/>
</dbReference>
<reference evidence="21 22" key="1">
    <citation type="submission" date="2022-10" db="EMBL/GenBank/DDBJ databases">
        <title>Janthinobacterium sp. hw3 Genome sequencing.</title>
        <authorList>
            <person name="Park S."/>
        </authorList>
    </citation>
    <scope>NUCLEOTIDE SEQUENCE [LARGE SCALE GENOMIC DNA]</scope>
    <source>
        <strain evidence="22">hw3</strain>
    </source>
</reference>
<dbReference type="Gene3D" id="3.90.550.10">
    <property type="entry name" value="Spore Coat Polysaccharide Biosynthesis Protein SpsA, Chain A"/>
    <property type="match status" value="1"/>
</dbReference>
<dbReference type="InterPro" id="IPR001451">
    <property type="entry name" value="Hexapep"/>
</dbReference>
<evidence type="ECO:0000256" key="18">
    <source>
        <dbReference type="HAMAP-Rule" id="MF_01631"/>
    </source>
</evidence>
<evidence type="ECO:0000256" key="2">
    <source>
        <dbReference type="ARBA" id="ARBA00007707"/>
    </source>
</evidence>
<feature type="domain" description="Mannose-1-phosphate guanyltransferase C-terminal" evidence="20">
    <location>
        <begin position="265"/>
        <end position="361"/>
    </location>
</feature>
<comment type="similarity">
    <text evidence="2 18">In the C-terminal section; belongs to the transferase hexapeptide repeat family.</text>
</comment>
<feature type="binding site" evidence="18">
    <location>
        <begin position="104"/>
        <end position="106"/>
    </location>
    <ligand>
        <name>UDP-N-acetyl-alpha-D-glucosamine</name>
        <dbReference type="ChEBI" id="CHEBI:57705"/>
    </ligand>
</feature>
<feature type="binding site" evidence="18">
    <location>
        <position position="352"/>
    </location>
    <ligand>
        <name>UDP-N-acetyl-alpha-D-glucosamine</name>
        <dbReference type="ChEBI" id="CHEBI:57705"/>
    </ligand>
</feature>
<proteinExistence type="inferred from homology"/>
<organism evidence="21 22">
    <name type="scientific">Janthinobacterium fluminis</name>
    <dbReference type="NCBI Taxonomy" id="2987524"/>
    <lineage>
        <taxon>Bacteria</taxon>
        <taxon>Pseudomonadati</taxon>
        <taxon>Pseudomonadota</taxon>
        <taxon>Betaproteobacteria</taxon>
        <taxon>Burkholderiales</taxon>
        <taxon>Oxalobacteraceae</taxon>
        <taxon>Janthinobacterium</taxon>
    </lineage>
</organism>
<evidence type="ECO:0000256" key="16">
    <source>
        <dbReference type="ARBA" id="ARBA00048493"/>
    </source>
</evidence>
<dbReference type="PANTHER" id="PTHR43584:SF3">
    <property type="entry name" value="BIFUNCTIONAL PROTEIN GLMU"/>
    <property type="match status" value="1"/>
</dbReference>
<feature type="binding site" evidence="18">
    <location>
        <position position="424"/>
    </location>
    <ligand>
        <name>acetyl-CoA</name>
        <dbReference type="ChEBI" id="CHEBI:57288"/>
    </ligand>
</feature>
<feature type="region of interest" description="N-acetyltransferase" evidence="18">
    <location>
        <begin position="252"/>
        <end position="458"/>
    </location>
</feature>
<evidence type="ECO:0000256" key="13">
    <source>
        <dbReference type="ARBA" id="ARBA00023315"/>
    </source>
</evidence>
<evidence type="ECO:0000256" key="10">
    <source>
        <dbReference type="ARBA" id="ARBA00022960"/>
    </source>
</evidence>
<dbReference type="InterPro" id="IPR056729">
    <property type="entry name" value="GMPPB_C"/>
</dbReference>
<dbReference type="SUPFAM" id="SSF51161">
    <property type="entry name" value="Trimeric LpxA-like enzymes"/>
    <property type="match status" value="1"/>
</dbReference>
<feature type="domain" description="MobA-like NTP transferase" evidence="19">
    <location>
        <begin position="3"/>
        <end position="134"/>
    </location>
</feature>
<gene>
    <name evidence="18 21" type="primary">glmU</name>
    <name evidence="21" type="ORF">OIK44_09545</name>
</gene>
<keyword evidence="8 18" id="KW-0677">Repeat</keyword>
<keyword evidence="5 18" id="KW-0808">Transferase</keyword>
<feature type="binding site" evidence="18">
    <location>
        <position position="228"/>
    </location>
    <ligand>
        <name>UDP-N-acetyl-alpha-D-glucosamine</name>
        <dbReference type="ChEBI" id="CHEBI:57705"/>
    </ligand>
</feature>
<feature type="binding site" evidence="18">
    <location>
        <position position="155"/>
    </location>
    <ligand>
        <name>UDP-N-acetyl-alpha-D-glucosamine</name>
        <dbReference type="ChEBI" id="CHEBI:57705"/>
    </ligand>
</feature>
<feature type="binding site" evidence="18">
    <location>
        <position position="381"/>
    </location>
    <ligand>
        <name>acetyl-CoA</name>
        <dbReference type="ChEBI" id="CHEBI:57288"/>
    </ligand>
</feature>
<dbReference type="Pfam" id="PF25087">
    <property type="entry name" value="GMPPB_C"/>
    <property type="match status" value="1"/>
</dbReference>
<evidence type="ECO:0000256" key="4">
    <source>
        <dbReference type="ARBA" id="ARBA00022490"/>
    </source>
</evidence>
<comment type="catalytic activity">
    <reaction evidence="16 18">
        <text>N-acetyl-alpha-D-glucosamine 1-phosphate + UTP + H(+) = UDP-N-acetyl-alpha-D-glucosamine + diphosphate</text>
        <dbReference type="Rhea" id="RHEA:13509"/>
        <dbReference type="ChEBI" id="CHEBI:15378"/>
        <dbReference type="ChEBI" id="CHEBI:33019"/>
        <dbReference type="ChEBI" id="CHEBI:46398"/>
        <dbReference type="ChEBI" id="CHEBI:57705"/>
        <dbReference type="ChEBI" id="CHEBI:57776"/>
        <dbReference type="EC" id="2.7.7.23"/>
    </reaction>
</comment>
<feature type="binding site" evidence="18">
    <location>
        <position position="228"/>
    </location>
    <ligand>
        <name>Mg(2+)</name>
        <dbReference type="ChEBI" id="CHEBI:18420"/>
    </ligand>
</feature>
<dbReference type="InterPro" id="IPR005882">
    <property type="entry name" value="Bifunctional_GlmU"/>
</dbReference>
<keyword evidence="11 18" id="KW-0573">Peptidoglycan synthesis</keyword>
<dbReference type="Pfam" id="PF00132">
    <property type="entry name" value="Hexapep"/>
    <property type="match status" value="1"/>
</dbReference>
<evidence type="ECO:0000256" key="7">
    <source>
        <dbReference type="ARBA" id="ARBA00022723"/>
    </source>
</evidence>
<keyword evidence="7 18" id="KW-0479">Metal-binding</keyword>
<comment type="pathway">
    <text evidence="18">Bacterial outer membrane biogenesis; LPS lipid A biosynthesis.</text>
</comment>
<comment type="pathway">
    <text evidence="18">Nucleotide-sugar biosynthesis; UDP-N-acetyl-alpha-D-glucosamine biosynthesis; N-acetyl-alpha-D-glucosamine 1-phosphate from alpha-D-glucosamine 6-phosphate (route II): step 2/2.</text>
</comment>
<evidence type="ECO:0000256" key="9">
    <source>
        <dbReference type="ARBA" id="ARBA00022842"/>
    </source>
</evidence>
<feature type="binding site" evidence="18">
    <location>
        <position position="170"/>
    </location>
    <ligand>
        <name>UDP-N-acetyl-alpha-D-glucosamine</name>
        <dbReference type="ChEBI" id="CHEBI:57705"/>
    </ligand>
</feature>
<feature type="binding site" evidence="18">
    <location>
        <begin position="387"/>
        <end position="388"/>
    </location>
    <ligand>
        <name>acetyl-CoA</name>
        <dbReference type="ChEBI" id="CHEBI:57288"/>
    </ligand>
</feature>
<feature type="binding site" evidence="18">
    <location>
        <position position="406"/>
    </location>
    <ligand>
        <name>acetyl-CoA</name>
        <dbReference type="ChEBI" id="CHEBI:57288"/>
    </ligand>
</feature>
<evidence type="ECO:0000313" key="21">
    <source>
        <dbReference type="EMBL" id="MDC8757830.1"/>
    </source>
</evidence>
<evidence type="ECO:0000256" key="1">
    <source>
        <dbReference type="ARBA" id="ARBA00004496"/>
    </source>
</evidence>
<feature type="binding site" evidence="18">
    <location>
        <begin position="82"/>
        <end position="83"/>
    </location>
    <ligand>
        <name>UDP-N-acetyl-alpha-D-glucosamine</name>
        <dbReference type="ChEBI" id="CHEBI:57705"/>
    </ligand>
</feature>
<dbReference type="NCBIfam" id="TIGR01173">
    <property type="entry name" value="glmU"/>
    <property type="match status" value="1"/>
</dbReference>
<comment type="subcellular location">
    <subcellularLocation>
        <location evidence="1 18">Cytoplasm</location>
    </subcellularLocation>
</comment>
<dbReference type="InterPro" id="IPR050065">
    <property type="entry name" value="GlmU-like"/>
</dbReference>
<dbReference type="EC" id="2.3.1.157" evidence="18"/>
<dbReference type="InterPro" id="IPR038009">
    <property type="entry name" value="GlmU_C_LbH"/>
</dbReference>
<evidence type="ECO:0000256" key="3">
    <source>
        <dbReference type="ARBA" id="ARBA00007947"/>
    </source>
</evidence>
<feature type="binding site" evidence="18">
    <location>
        <position position="77"/>
    </location>
    <ligand>
        <name>UDP-N-acetyl-alpha-D-glucosamine</name>
        <dbReference type="ChEBI" id="CHEBI:57705"/>
    </ligand>
</feature>
<dbReference type="CDD" id="cd02540">
    <property type="entry name" value="GT2_GlmU_N_bac"/>
    <property type="match status" value="1"/>
</dbReference>
<dbReference type="InterPro" id="IPR011004">
    <property type="entry name" value="Trimer_LpxA-like_sf"/>
</dbReference>
<feature type="binding site" evidence="18">
    <location>
        <position position="367"/>
    </location>
    <ligand>
        <name>UDP-N-acetyl-alpha-D-glucosamine</name>
        <dbReference type="ChEBI" id="CHEBI:57705"/>
    </ligand>
</feature>
<evidence type="ECO:0000256" key="12">
    <source>
        <dbReference type="ARBA" id="ARBA00023268"/>
    </source>
</evidence>
<protein>
    <recommendedName>
        <fullName evidence="18">Bifunctional protein GlmU</fullName>
    </recommendedName>
    <domain>
        <recommendedName>
            <fullName evidence="18">UDP-N-acetylglucosamine pyrophosphorylase</fullName>
            <ecNumber evidence="18">2.7.7.23</ecNumber>
        </recommendedName>
        <alternativeName>
            <fullName evidence="18">N-acetylglucosamine-1-phosphate uridyltransferase</fullName>
        </alternativeName>
    </domain>
    <domain>
        <recommendedName>
            <fullName evidence="18">Glucosamine-1-phosphate N-acetyltransferase</fullName>
            <ecNumber evidence="18">2.3.1.157</ecNumber>
        </recommendedName>
    </domain>
</protein>
<dbReference type="EC" id="2.7.7.23" evidence="18"/>
<dbReference type="PANTHER" id="PTHR43584">
    <property type="entry name" value="NUCLEOTIDYL TRANSFERASE"/>
    <property type="match status" value="1"/>
</dbReference>
<feature type="binding site" evidence="18">
    <location>
        <position position="141"/>
    </location>
    <ligand>
        <name>UDP-N-acetyl-alpha-D-glucosamine</name>
        <dbReference type="ChEBI" id="CHEBI:57705"/>
    </ligand>
</feature>
<feature type="region of interest" description="Linker" evidence="18">
    <location>
        <begin position="231"/>
        <end position="251"/>
    </location>
</feature>
<feature type="binding site" evidence="18">
    <location>
        <position position="20"/>
    </location>
    <ligand>
        <name>UDP-N-acetyl-alpha-D-glucosamine</name>
        <dbReference type="ChEBI" id="CHEBI:57705"/>
    </ligand>
</feature>
<dbReference type="SUPFAM" id="SSF53448">
    <property type="entry name" value="Nucleotide-diphospho-sugar transferases"/>
    <property type="match status" value="1"/>
</dbReference>
<keyword evidence="13 18" id="KW-0012">Acyltransferase</keyword>
<feature type="binding site" evidence="18">
    <location>
        <position position="378"/>
    </location>
    <ligand>
        <name>UDP-N-acetyl-alpha-D-glucosamine</name>
        <dbReference type="ChEBI" id="CHEBI:57705"/>
    </ligand>
</feature>
<evidence type="ECO:0000256" key="11">
    <source>
        <dbReference type="ARBA" id="ARBA00022984"/>
    </source>
</evidence>
<keyword evidence="10 18" id="KW-0133">Cell shape</keyword>
<dbReference type="RefSeq" id="WP_273670506.1">
    <property type="nucleotide sequence ID" value="NZ_JAQQXR010000003.1"/>
</dbReference>
<feature type="binding site" evidence="18">
    <location>
        <begin position="6"/>
        <end position="9"/>
    </location>
    <ligand>
        <name>UDP-N-acetyl-alpha-D-glucosamine</name>
        <dbReference type="ChEBI" id="CHEBI:57705"/>
    </ligand>
</feature>
<dbReference type="CDD" id="cd03353">
    <property type="entry name" value="LbH_GlmU_C"/>
    <property type="match status" value="1"/>
</dbReference>
<dbReference type="InterPro" id="IPR025877">
    <property type="entry name" value="MobA-like_NTP_Trfase"/>
</dbReference>
<keyword evidence="22" id="KW-1185">Reference proteome</keyword>
<dbReference type="Gene3D" id="2.160.10.10">
    <property type="entry name" value="Hexapeptide repeat proteins"/>
    <property type="match status" value="1"/>
</dbReference>
<feature type="active site" description="Proton acceptor" evidence="18">
    <location>
        <position position="364"/>
    </location>
</feature>
<dbReference type="HAMAP" id="MF_01631">
    <property type="entry name" value="GlmU"/>
    <property type="match status" value="1"/>
</dbReference>
<name>A0ABT5JZG2_9BURK</name>
<keyword evidence="6 18" id="KW-0548">Nucleotidyltransferase</keyword>
<evidence type="ECO:0000256" key="5">
    <source>
        <dbReference type="ARBA" id="ARBA00022679"/>
    </source>
</evidence>
<sequence length="458" mass="47808">MNVVILAAGMGKRMQSALPKVLHPLAGKPLLSHVIDTARRLAPSRLCVIYGHGGAAVLKLLEKQNEGQAAPIAAALQEQQLGTGHAVMQAVPVLDESVPTLILYGDVPLTSAASLQRLVDAAGGDKLAILTVVQADPFGLGRIVRENGAIVRIVEEKDASEAERAIGEINSGIMVAPTAQLKKWLAGLSNQNAQGEYYLTDIVAQAVADGVAVVSAQPAAEWEVAGVNSKVQLAQLERIHQGNIAHALLEQGVTLMDPARIDVRGELVCGRDVTIDVGCVFEGRVVLADGVSVGAHSVIVNASVAAGVKIKPFCHIEDAVVGAASVIGPYARLRPGTVLDEDVHIGNFVEIKNSQIAAHSKANHLAYVGDATVGSRVNIGAGTITCNYDGVNKFRTVIEDDAFIGSDSQLIAPVTVGKGATLGAGTSLSQDAPAGKLTISRSRQITIEAWERPVKVKK</sequence>